<organism evidence="4 5">
    <name type="scientific">Heracleum sosnowskyi</name>
    <dbReference type="NCBI Taxonomy" id="360622"/>
    <lineage>
        <taxon>Eukaryota</taxon>
        <taxon>Viridiplantae</taxon>
        <taxon>Streptophyta</taxon>
        <taxon>Embryophyta</taxon>
        <taxon>Tracheophyta</taxon>
        <taxon>Spermatophyta</taxon>
        <taxon>Magnoliopsida</taxon>
        <taxon>eudicotyledons</taxon>
        <taxon>Gunneridae</taxon>
        <taxon>Pentapetalae</taxon>
        <taxon>asterids</taxon>
        <taxon>campanulids</taxon>
        <taxon>Apiales</taxon>
        <taxon>Apiaceae</taxon>
        <taxon>Apioideae</taxon>
        <taxon>apioid superclade</taxon>
        <taxon>Tordylieae</taxon>
        <taxon>Tordyliinae</taxon>
        <taxon>Heracleum</taxon>
    </lineage>
</organism>
<feature type="signal peptide" evidence="2">
    <location>
        <begin position="1"/>
        <end position="20"/>
    </location>
</feature>
<feature type="chain" id="PRO_5042148290" evidence="2">
    <location>
        <begin position="21"/>
        <end position="221"/>
    </location>
</feature>
<dbReference type="FunFam" id="2.30.180.10:FF:000046">
    <property type="entry name" value="Fasciclin-like arabinogalactan family protein"/>
    <property type="match status" value="1"/>
</dbReference>
<dbReference type="InterPro" id="IPR036378">
    <property type="entry name" value="FAS1_dom_sf"/>
</dbReference>
<protein>
    <submittedName>
        <fullName evidence="4">FAS1 domain-containing protein</fullName>
    </submittedName>
</protein>
<dbReference type="AlphaFoldDB" id="A0AAD8HSK8"/>
<dbReference type="PANTHER" id="PTHR33985">
    <property type="entry name" value="OS02G0491300 PROTEIN-RELATED"/>
    <property type="match status" value="1"/>
</dbReference>
<dbReference type="SUPFAM" id="SSF82153">
    <property type="entry name" value="FAS1 domain"/>
    <property type="match status" value="1"/>
</dbReference>
<dbReference type="InterPro" id="IPR000782">
    <property type="entry name" value="FAS1_domain"/>
</dbReference>
<dbReference type="PANTHER" id="PTHR33985:SF5">
    <property type="entry name" value="FASCICLIN-LIKE ARABINOGALACTAN FAMILY PROTEIN"/>
    <property type="match status" value="1"/>
</dbReference>
<evidence type="ECO:0000256" key="1">
    <source>
        <dbReference type="ARBA" id="ARBA00007843"/>
    </source>
</evidence>
<keyword evidence="2" id="KW-0732">Signal</keyword>
<dbReference type="Pfam" id="PF02469">
    <property type="entry name" value="Fasciclin"/>
    <property type="match status" value="1"/>
</dbReference>
<dbReference type="Proteomes" id="UP001237642">
    <property type="component" value="Unassembled WGS sequence"/>
</dbReference>
<dbReference type="SMART" id="SM00554">
    <property type="entry name" value="FAS1"/>
    <property type="match status" value="1"/>
</dbReference>
<evidence type="ECO:0000259" key="3">
    <source>
        <dbReference type="PROSITE" id="PS50213"/>
    </source>
</evidence>
<reference evidence="4" key="2">
    <citation type="submission" date="2023-05" db="EMBL/GenBank/DDBJ databases">
        <authorList>
            <person name="Schelkunov M.I."/>
        </authorList>
    </citation>
    <scope>NUCLEOTIDE SEQUENCE</scope>
    <source>
        <strain evidence="4">Hsosn_3</strain>
        <tissue evidence="4">Leaf</tissue>
    </source>
</reference>
<sequence length="221" mass="23998">MSKLLFFVALSILTLPLISSSTSTSSNQEVDAETWGCQDSFASTSSSSTSARSDQEEVDAVIKTLLCQGGFTIWAKLLEISKTKLVLPVNATMFVPTDAAIMDLRYATEMNPSLIPYHVTPKHHLLLSDLYHLKPLTLLPTLVPWKTILITSTLLSNYKIDNAIITQTDIYVSSRLVVHGINHILDLHPQRSSMPPLLRAGNVLGARISPAPASSSAPAST</sequence>
<keyword evidence="5" id="KW-1185">Reference proteome</keyword>
<name>A0AAD8HSK8_9APIA</name>
<proteinExistence type="inferred from homology"/>
<dbReference type="EMBL" id="JAUIZM010000008">
    <property type="protein sequence ID" value="KAK1372116.1"/>
    <property type="molecule type" value="Genomic_DNA"/>
</dbReference>
<dbReference type="PROSITE" id="PS50213">
    <property type="entry name" value="FAS1"/>
    <property type="match status" value="1"/>
</dbReference>
<evidence type="ECO:0000313" key="5">
    <source>
        <dbReference type="Proteomes" id="UP001237642"/>
    </source>
</evidence>
<evidence type="ECO:0000256" key="2">
    <source>
        <dbReference type="SAM" id="SignalP"/>
    </source>
</evidence>
<gene>
    <name evidence="4" type="ORF">POM88_038208</name>
</gene>
<dbReference type="Gene3D" id="2.30.180.10">
    <property type="entry name" value="FAS1 domain"/>
    <property type="match status" value="1"/>
</dbReference>
<dbReference type="InterPro" id="IPR052806">
    <property type="entry name" value="Fasciclin-like_AGP"/>
</dbReference>
<accession>A0AAD8HSK8</accession>
<reference evidence="4" key="1">
    <citation type="submission" date="2023-02" db="EMBL/GenBank/DDBJ databases">
        <title>Genome of toxic invasive species Heracleum sosnowskyi carries increased number of genes despite the absence of recent whole-genome duplications.</title>
        <authorList>
            <person name="Schelkunov M."/>
            <person name="Shtratnikova V."/>
            <person name="Makarenko M."/>
            <person name="Klepikova A."/>
            <person name="Omelchenko D."/>
            <person name="Novikova G."/>
            <person name="Obukhova E."/>
            <person name="Bogdanov V."/>
            <person name="Penin A."/>
            <person name="Logacheva M."/>
        </authorList>
    </citation>
    <scope>NUCLEOTIDE SEQUENCE</scope>
    <source>
        <strain evidence="4">Hsosn_3</strain>
        <tissue evidence="4">Leaf</tissue>
    </source>
</reference>
<feature type="domain" description="FAS1" evidence="3">
    <location>
        <begin position="58"/>
        <end position="185"/>
    </location>
</feature>
<evidence type="ECO:0000313" key="4">
    <source>
        <dbReference type="EMBL" id="KAK1372116.1"/>
    </source>
</evidence>
<comment type="caution">
    <text evidence="4">The sequence shown here is derived from an EMBL/GenBank/DDBJ whole genome shotgun (WGS) entry which is preliminary data.</text>
</comment>
<comment type="similarity">
    <text evidence="1">Belongs to the fasciclin-like AGP family.</text>
</comment>